<sequence>MTSTYDASDVADSFEDLSSLSSDKDIESLVLVTTYSDDDDGDLGKNSKATDNNNNPEANGTERKEEGGGRSTKEDDDDDDGFVDLIGADVEDEEYVLSEGWESLRSTTPEPQYAHQGPSTKPEPSLPKNQASNRLHQDDDAKNSNDKKNPIARTTAKTITNNNTNPTSGLSIPRRKVRMAKDNFAAISKLIPSASVAINSSPPSDCVVVSPSRLRLVHRKAVSNITSATVTATTPDDANVRLFRAKKNVEPKKAVRIKLPVASTVDQPTAPTATFEPSVSSATGAAVTTAEKT</sequence>
<feature type="compositionally biased region" description="Low complexity" evidence="1">
    <location>
        <begin position="278"/>
        <end position="293"/>
    </location>
</feature>
<feature type="compositionally biased region" description="Basic and acidic residues" evidence="1">
    <location>
        <begin position="60"/>
        <end position="73"/>
    </location>
</feature>
<evidence type="ECO:0000313" key="2">
    <source>
        <dbReference type="EMBL" id="OAQ26612.1"/>
    </source>
</evidence>
<proteinExistence type="predicted"/>
<evidence type="ECO:0000313" key="3">
    <source>
        <dbReference type="Proteomes" id="UP000078512"/>
    </source>
</evidence>
<feature type="compositionally biased region" description="Polar residues" evidence="1">
    <location>
        <begin position="267"/>
        <end position="277"/>
    </location>
</feature>
<gene>
    <name evidence="2" type="ORF">K457DRAFT_21991</name>
</gene>
<feature type="compositionally biased region" description="Low complexity" evidence="1">
    <location>
        <begin position="154"/>
        <end position="167"/>
    </location>
</feature>
<feature type="compositionally biased region" description="Polar residues" evidence="1">
    <location>
        <begin position="47"/>
        <end position="58"/>
    </location>
</feature>
<feature type="compositionally biased region" description="Basic and acidic residues" evidence="1">
    <location>
        <begin position="135"/>
        <end position="149"/>
    </location>
</feature>
<protein>
    <submittedName>
        <fullName evidence="2">Uncharacterized protein</fullName>
    </submittedName>
</protein>
<feature type="region of interest" description="Disordered" evidence="1">
    <location>
        <begin position="1"/>
        <end position="172"/>
    </location>
</feature>
<dbReference type="Proteomes" id="UP000078512">
    <property type="component" value="Unassembled WGS sequence"/>
</dbReference>
<dbReference type="AlphaFoldDB" id="A0A197JMZ3"/>
<accession>A0A197JMZ3</accession>
<reference evidence="2 3" key="1">
    <citation type="submission" date="2016-05" db="EMBL/GenBank/DDBJ databases">
        <title>Genome sequencing reveals origins of a unique bacterial endosymbiosis in the earliest lineages of terrestrial Fungi.</title>
        <authorList>
            <consortium name="DOE Joint Genome Institute"/>
            <person name="Uehling J."/>
            <person name="Gryganskyi A."/>
            <person name="Hameed K."/>
            <person name="Tschaplinski T."/>
            <person name="Misztal P."/>
            <person name="Wu S."/>
            <person name="Desiro A."/>
            <person name="Vande Pol N."/>
            <person name="Du Z.-Y."/>
            <person name="Zienkiewicz A."/>
            <person name="Zienkiewicz K."/>
            <person name="Morin E."/>
            <person name="Tisserant E."/>
            <person name="Splivallo R."/>
            <person name="Hainaut M."/>
            <person name="Henrissat B."/>
            <person name="Ohm R."/>
            <person name="Kuo A."/>
            <person name="Yan J."/>
            <person name="Lipzen A."/>
            <person name="Nolan M."/>
            <person name="Labutti K."/>
            <person name="Barry K."/>
            <person name="Goldstein A."/>
            <person name="Labbe J."/>
            <person name="Schadt C."/>
            <person name="Tuskan G."/>
            <person name="Grigoriev I."/>
            <person name="Martin F."/>
            <person name="Vilgalys R."/>
            <person name="Bonito G."/>
        </authorList>
    </citation>
    <scope>NUCLEOTIDE SEQUENCE [LARGE SCALE GENOMIC DNA]</scope>
    <source>
        <strain evidence="2 3">AG-77</strain>
    </source>
</reference>
<keyword evidence="3" id="KW-1185">Reference proteome</keyword>
<name>A0A197JMZ3_9FUNG</name>
<dbReference type="EMBL" id="KV442065">
    <property type="protein sequence ID" value="OAQ26612.1"/>
    <property type="molecule type" value="Genomic_DNA"/>
</dbReference>
<dbReference type="OrthoDB" id="2444233at2759"/>
<evidence type="ECO:0000256" key="1">
    <source>
        <dbReference type="SAM" id="MobiDB-lite"/>
    </source>
</evidence>
<organism evidence="2 3">
    <name type="scientific">Linnemannia elongata AG-77</name>
    <dbReference type="NCBI Taxonomy" id="1314771"/>
    <lineage>
        <taxon>Eukaryota</taxon>
        <taxon>Fungi</taxon>
        <taxon>Fungi incertae sedis</taxon>
        <taxon>Mucoromycota</taxon>
        <taxon>Mortierellomycotina</taxon>
        <taxon>Mortierellomycetes</taxon>
        <taxon>Mortierellales</taxon>
        <taxon>Mortierellaceae</taxon>
        <taxon>Linnemannia</taxon>
    </lineage>
</organism>
<feature type="region of interest" description="Disordered" evidence="1">
    <location>
        <begin position="267"/>
        <end position="293"/>
    </location>
</feature>